<evidence type="ECO:0000313" key="3">
    <source>
        <dbReference type="Proteomes" id="UP001269297"/>
    </source>
</evidence>
<dbReference type="PANTHER" id="PTHR34585">
    <property type="match status" value="1"/>
</dbReference>
<dbReference type="PANTHER" id="PTHR34585:SF22">
    <property type="entry name" value="HELIX-TURN-HELIX DOMAIN-CONTAINING PROTEIN"/>
    <property type="match status" value="1"/>
</dbReference>
<reference evidence="3" key="1">
    <citation type="submission" date="2023-07" db="EMBL/GenBank/DDBJ databases">
        <title>Reintroducing virulent viruses to syntetic microbiomes.</title>
        <authorList>
            <person name="Wilde J."/>
            <person name="Boyes R."/>
            <person name="Robinson A.V."/>
            <person name="Daisley B.A."/>
            <person name="Allen-Vercoe E."/>
        </authorList>
    </citation>
    <scope>NUCLEOTIDE SEQUENCE [LARGE SCALE GENOMIC DNA]</scope>
    <source>
        <strain evidence="3">225S_1D6FAA</strain>
    </source>
</reference>
<gene>
    <name evidence="2" type="ORF">RO706_03265</name>
</gene>
<protein>
    <submittedName>
        <fullName evidence="2">Helix-turn-helix domain-containing protein</fullName>
    </submittedName>
</protein>
<keyword evidence="3" id="KW-1185">Reference proteome</keyword>
<organism evidence="2 3">
    <name type="scientific">Bacteroides koreensis</name>
    <dbReference type="NCBI Taxonomy" id="1912896"/>
    <lineage>
        <taxon>Bacteria</taxon>
        <taxon>Pseudomonadati</taxon>
        <taxon>Bacteroidota</taxon>
        <taxon>Bacteroidia</taxon>
        <taxon>Bacteroidales</taxon>
        <taxon>Bacteroidaceae</taxon>
        <taxon>Bacteroides</taxon>
    </lineage>
</organism>
<evidence type="ECO:0000313" key="2">
    <source>
        <dbReference type="EMBL" id="MDT4403236.1"/>
    </source>
</evidence>
<accession>A0ABU3ILZ9</accession>
<dbReference type="InterPro" id="IPR041657">
    <property type="entry name" value="HTH_17"/>
</dbReference>
<proteinExistence type="predicted"/>
<name>A0ABU3ILZ9_9BACE</name>
<dbReference type="InterPro" id="IPR009061">
    <property type="entry name" value="DNA-bd_dom_put_sf"/>
</dbReference>
<dbReference type="RefSeq" id="WP_138274521.1">
    <property type="nucleotide sequence ID" value="NZ_JAVSNG010000001.1"/>
</dbReference>
<dbReference type="EMBL" id="JAVSNG010000001">
    <property type="protein sequence ID" value="MDT4403236.1"/>
    <property type="molecule type" value="Genomic_DNA"/>
</dbReference>
<dbReference type="Proteomes" id="UP001269297">
    <property type="component" value="Unassembled WGS sequence"/>
</dbReference>
<feature type="domain" description="Helix-turn-helix" evidence="1">
    <location>
        <begin position="43"/>
        <end position="93"/>
    </location>
</feature>
<evidence type="ECO:0000259" key="1">
    <source>
        <dbReference type="Pfam" id="PF12728"/>
    </source>
</evidence>
<comment type="caution">
    <text evidence="2">The sequence shown here is derived from an EMBL/GenBank/DDBJ whole genome shotgun (WGS) entry which is preliminary data.</text>
</comment>
<dbReference type="Pfam" id="PF12728">
    <property type="entry name" value="HTH_17"/>
    <property type="match status" value="1"/>
</dbReference>
<dbReference type="SUPFAM" id="SSF46955">
    <property type="entry name" value="Putative DNA-binding domain"/>
    <property type="match status" value="1"/>
</dbReference>
<sequence>MEHTPLNDESPEIIRYFHHLEYLAALWEKDKEKYRPVLNGERYLTEAELSGLLKVTQRTLIEHRTNGKLPFYKFGGRILYKESDIIRILEQNRMEAFKSKI</sequence>